<dbReference type="Pfam" id="PF07676">
    <property type="entry name" value="PD40"/>
    <property type="match status" value="2"/>
</dbReference>
<keyword evidence="2 4" id="KW-0472">Membrane</keyword>
<name>A0ABS1WN95_9FLAO</name>
<dbReference type="InterPro" id="IPR050330">
    <property type="entry name" value="Bact_OuterMem_StrucFunc"/>
</dbReference>
<dbReference type="PANTHER" id="PTHR30329">
    <property type="entry name" value="STATOR ELEMENT OF FLAGELLAR MOTOR COMPLEX"/>
    <property type="match status" value="1"/>
</dbReference>
<dbReference type="Proteomes" id="UP000605013">
    <property type="component" value="Unassembled WGS sequence"/>
</dbReference>
<dbReference type="Gene3D" id="3.30.1330.60">
    <property type="entry name" value="OmpA-like domain"/>
    <property type="match status" value="1"/>
</dbReference>
<evidence type="ECO:0000256" key="3">
    <source>
        <dbReference type="ARBA" id="ARBA00023237"/>
    </source>
</evidence>
<organism evidence="6 7">
    <name type="scientific">Olleya sediminilitoris</name>
    <dbReference type="NCBI Taxonomy" id="2795739"/>
    <lineage>
        <taxon>Bacteria</taxon>
        <taxon>Pseudomonadati</taxon>
        <taxon>Bacteroidota</taxon>
        <taxon>Flavobacteriia</taxon>
        <taxon>Flavobacteriales</taxon>
        <taxon>Flavobacteriaceae</taxon>
    </lineage>
</organism>
<dbReference type="PRINTS" id="PR01021">
    <property type="entry name" value="OMPADOMAIN"/>
</dbReference>
<dbReference type="SUPFAM" id="SSF103088">
    <property type="entry name" value="OmpA-like"/>
    <property type="match status" value="1"/>
</dbReference>
<dbReference type="SUPFAM" id="SSF82171">
    <property type="entry name" value="DPP6 N-terminal domain-like"/>
    <property type="match status" value="1"/>
</dbReference>
<sequence length="649" mass="73931">MKKIITIGISLFFLSINVLLAQEKKAEKEGNKEFENLAFIEARDSYLKAANNGYKSDELLKKLGDSYYFNADYKNASKWYGQLFYSADSIQPEYMYRYALSLKSDKRYLASDEVMEMFYASKGEDYRANLFINERNYLEEIEMQSGRFEIINVPFNSALSDFAPSYYQGSLIYSSNREERGATKRVHDWNEQPFLELYKLNSTEVLKPTSSKFSSKINSIYHESTAIFTKDALTMYFTRNNYTNEDYKQDDQGTNRLKLYRATRIDRGSTEWDVVELPFNSDQYSVAHPALSPDEKTLYFASDMPGTKGLSDLYKVAIKDSVFGPIESLGDIINTEGRETFPFVSEDNKLYFSSDGHVGLGGLDVFVSEFNEDETLGDVFNLGRPINGTEDDFTFIMDSKTGLGYFASNREGGVGDDDIYSFKMYKPLISRCQQAITGVVLEKNNELPIAEATVYLLDEENKVIEEKLSGPDGSFEFDLDCSQIYSIRSTKASYLPAEKVFNTPSRTGKVERTLQMRPSEDIPAPLGTDIAPLLGINIIYFDLDKSFIRKDAEVELRKVIDFMNVYSKVNIDVRSHTDSRNTSAYNIDLSNRRAKATIDYLVNVGGINRSRLTGEGYGETQLRNRCSDGVKCSESEHQLNRRSEFIIVK</sequence>
<dbReference type="PANTHER" id="PTHR30329:SF21">
    <property type="entry name" value="LIPOPROTEIN YIAD-RELATED"/>
    <property type="match status" value="1"/>
</dbReference>
<dbReference type="InterPro" id="IPR006664">
    <property type="entry name" value="OMP_bac"/>
</dbReference>
<evidence type="ECO:0000259" key="5">
    <source>
        <dbReference type="PROSITE" id="PS51123"/>
    </source>
</evidence>
<dbReference type="InterPro" id="IPR036737">
    <property type="entry name" value="OmpA-like_sf"/>
</dbReference>
<dbReference type="Gene3D" id="2.60.40.1120">
    <property type="entry name" value="Carboxypeptidase-like, regulatory domain"/>
    <property type="match status" value="1"/>
</dbReference>
<dbReference type="InterPro" id="IPR011659">
    <property type="entry name" value="WD40"/>
</dbReference>
<evidence type="ECO:0000256" key="2">
    <source>
        <dbReference type="ARBA" id="ARBA00023136"/>
    </source>
</evidence>
<gene>
    <name evidence="6" type="ORF">JAO71_12455</name>
</gene>
<dbReference type="PROSITE" id="PS51123">
    <property type="entry name" value="OMPA_2"/>
    <property type="match status" value="1"/>
</dbReference>
<dbReference type="SUPFAM" id="SSF49478">
    <property type="entry name" value="Cna protein B-type domain"/>
    <property type="match status" value="1"/>
</dbReference>
<feature type="domain" description="OmpA-like" evidence="5">
    <location>
        <begin position="528"/>
        <end position="649"/>
    </location>
</feature>
<dbReference type="InterPro" id="IPR006665">
    <property type="entry name" value="OmpA-like"/>
</dbReference>
<keyword evidence="3" id="KW-0998">Cell outer membrane</keyword>
<accession>A0ABS1WN95</accession>
<protein>
    <submittedName>
        <fullName evidence="6">OmpA family protein</fullName>
    </submittedName>
</protein>
<dbReference type="RefSeq" id="WP_203001105.1">
    <property type="nucleotide sequence ID" value="NZ_JAEMEF010000012.1"/>
</dbReference>
<keyword evidence="7" id="KW-1185">Reference proteome</keyword>
<reference evidence="6 7" key="1">
    <citation type="submission" date="2020-12" db="EMBL/GenBank/DDBJ databases">
        <title>Olleya sediminilitoris sp. nov., isolated from a tidal flat.</title>
        <authorList>
            <person name="Park S."/>
            <person name="Yoon J.-H."/>
        </authorList>
    </citation>
    <scope>NUCLEOTIDE SEQUENCE [LARGE SCALE GENOMIC DNA]</scope>
    <source>
        <strain evidence="6 7">YSTF-M6</strain>
    </source>
</reference>
<proteinExistence type="predicted"/>
<dbReference type="Pfam" id="PF00691">
    <property type="entry name" value="OmpA"/>
    <property type="match status" value="1"/>
</dbReference>
<evidence type="ECO:0000256" key="1">
    <source>
        <dbReference type="ARBA" id="ARBA00004442"/>
    </source>
</evidence>
<evidence type="ECO:0000313" key="7">
    <source>
        <dbReference type="Proteomes" id="UP000605013"/>
    </source>
</evidence>
<dbReference type="CDD" id="cd07185">
    <property type="entry name" value="OmpA_C-like"/>
    <property type="match status" value="1"/>
</dbReference>
<evidence type="ECO:0000256" key="4">
    <source>
        <dbReference type="PROSITE-ProRule" id="PRU00473"/>
    </source>
</evidence>
<dbReference type="EMBL" id="JAEMEF010000012">
    <property type="protein sequence ID" value="MBL7560611.1"/>
    <property type="molecule type" value="Genomic_DNA"/>
</dbReference>
<evidence type="ECO:0000313" key="6">
    <source>
        <dbReference type="EMBL" id="MBL7560611.1"/>
    </source>
</evidence>
<comment type="caution">
    <text evidence="6">The sequence shown here is derived from an EMBL/GenBank/DDBJ whole genome shotgun (WGS) entry which is preliminary data.</text>
</comment>
<comment type="subcellular location">
    <subcellularLocation>
        <location evidence="1">Cell outer membrane</location>
    </subcellularLocation>
</comment>